<dbReference type="AlphaFoldDB" id="A0A4C1ZLF9"/>
<feature type="transmembrane region" description="Helical" evidence="1">
    <location>
        <begin position="25"/>
        <end position="45"/>
    </location>
</feature>
<dbReference type="EMBL" id="BGZK01001860">
    <property type="protein sequence ID" value="GBP87447.1"/>
    <property type="molecule type" value="Genomic_DNA"/>
</dbReference>
<accession>A0A4C1ZLF9</accession>
<keyword evidence="3" id="KW-1185">Reference proteome</keyword>
<protein>
    <submittedName>
        <fullName evidence="2">Uncharacterized protein</fullName>
    </submittedName>
</protein>
<name>A0A4C1ZLF9_EUMVA</name>
<keyword evidence="1" id="KW-0472">Membrane</keyword>
<evidence type="ECO:0000313" key="3">
    <source>
        <dbReference type="Proteomes" id="UP000299102"/>
    </source>
</evidence>
<keyword evidence="1" id="KW-0812">Transmembrane</keyword>
<evidence type="ECO:0000256" key="1">
    <source>
        <dbReference type="SAM" id="Phobius"/>
    </source>
</evidence>
<dbReference type="Proteomes" id="UP000299102">
    <property type="component" value="Unassembled WGS sequence"/>
</dbReference>
<proteinExistence type="predicted"/>
<reference evidence="2 3" key="1">
    <citation type="journal article" date="2019" name="Commun. Biol.">
        <title>The bagworm genome reveals a unique fibroin gene that provides high tensile strength.</title>
        <authorList>
            <person name="Kono N."/>
            <person name="Nakamura H."/>
            <person name="Ohtoshi R."/>
            <person name="Tomita M."/>
            <person name="Numata K."/>
            <person name="Arakawa K."/>
        </authorList>
    </citation>
    <scope>NUCLEOTIDE SEQUENCE [LARGE SCALE GENOMIC DNA]</scope>
</reference>
<comment type="caution">
    <text evidence="2">The sequence shown here is derived from an EMBL/GenBank/DDBJ whole genome shotgun (WGS) entry which is preliminary data.</text>
</comment>
<evidence type="ECO:0000313" key="2">
    <source>
        <dbReference type="EMBL" id="GBP87447.1"/>
    </source>
</evidence>
<organism evidence="2 3">
    <name type="scientific">Eumeta variegata</name>
    <name type="common">Bagworm moth</name>
    <name type="synonym">Eumeta japonica</name>
    <dbReference type="NCBI Taxonomy" id="151549"/>
    <lineage>
        <taxon>Eukaryota</taxon>
        <taxon>Metazoa</taxon>
        <taxon>Ecdysozoa</taxon>
        <taxon>Arthropoda</taxon>
        <taxon>Hexapoda</taxon>
        <taxon>Insecta</taxon>
        <taxon>Pterygota</taxon>
        <taxon>Neoptera</taxon>
        <taxon>Endopterygota</taxon>
        <taxon>Lepidoptera</taxon>
        <taxon>Glossata</taxon>
        <taxon>Ditrysia</taxon>
        <taxon>Tineoidea</taxon>
        <taxon>Psychidae</taxon>
        <taxon>Oiketicinae</taxon>
        <taxon>Eumeta</taxon>
    </lineage>
</organism>
<keyword evidence="1" id="KW-1133">Transmembrane helix</keyword>
<dbReference type="OrthoDB" id="10050074at2759"/>
<sequence>MLEGWKRRFVTGSPFHPRTIWTSKAIKYFSAPLVALLVAIFNAYIQNCYFPTAWKEAVTGQYVLVNETNQGWSTSRLHVILLYSAYVNDIPQSSTSVQLVLFAERFFDVVSNHPYPLLVSAVTYELPPLHHFSRRPRNVLIDPPDDLTVEVEKLIELNNMAIDWEQGLLHLLRPLKVPGTVRYGALPAPPGVPL</sequence>
<gene>
    <name evidence="2" type="ORF">EVAR_61487_1</name>
</gene>